<evidence type="ECO:0000313" key="2">
    <source>
        <dbReference type="EMBL" id="PRY45329.1"/>
    </source>
</evidence>
<feature type="transmembrane region" description="Helical" evidence="1">
    <location>
        <begin position="6"/>
        <end position="27"/>
    </location>
</feature>
<dbReference type="AlphaFoldDB" id="A0A2T0TI88"/>
<gene>
    <name evidence="2" type="ORF">CLV58_10277</name>
</gene>
<dbReference type="Proteomes" id="UP000238375">
    <property type="component" value="Unassembled WGS sequence"/>
</dbReference>
<evidence type="ECO:0000313" key="3">
    <source>
        <dbReference type="Proteomes" id="UP000238375"/>
    </source>
</evidence>
<sequence length="32" mass="3780">MYLSGYILGIVKILLLIKLLYSLYGLYHKFMV</sequence>
<evidence type="ECO:0000256" key="1">
    <source>
        <dbReference type="SAM" id="Phobius"/>
    </source>
</evidence>
<protein>
    <submittedName>
        <fullName evidence="2">Uncharacterized protein</fullName>
    </submittedName>
</protein>
<keyword evidence="1" id="KW-0812">Transmembrane</keyword>
<reference evidence="2 3" key="1">
    <citation type="submission" date="2018-03" db="EMBL/GenBank/DDBJ databases">
        <title>Genomic Encyclopedia of Archaeal and Bacterial Type Strains, Phase II (KMG-II): from individual species to whole genera.</title>
        <authorList>
            <person name="Goeker M."/>
        </authorList>
    </citation>
    <scope>NUCLEOTIDE SEQUENCE [LARGE SCALE GENOMIC DNA]</scope>
    <source>
        <strain evidence="2 3">DSM 28354</strain>
    </source>
</reference>
<name>A0A2T0TI88_9BACT</name>
<comment type="caution">
    <text evidence="2">The sequence shown here is derived from an EMBL/GenBank/DDBJ whole genome shotgun (WGS) entry which is preliminary data.</text>
</comment>
<keyword evidence="1" id="KW-1133">Transmembrane helix</keyword>
<keyword evidence="3" id="KW-1185">Reference proteome</keyword>
<keyword evidence="1" id="KW-0472">Membrane</keyword>
<dbReference type="EMBL" id="PVTE01000002">
    <property type="protein sequence ID" value="PRY45329.1"/>
    <property type="molecule type" value="Genomic_DNA"/>
</dbReference>
<accession>A0A2T0TI88</accession>
<organism evidence="2 3">
    <name type="scientific">Spirosoma oryzae</name>
    <dbReference type="NCBI Taxonomy" id="1469603"/>
    <lineage>
        <taxon>Bacteria</taxon>
        <taxon>Pseudomonadati</taxon>
        <taxon>Bacteroidota</taxon>
        <taxon>Cytophagia</taxon>
        <taxon>Cytophagales</taxon>
        <taxon>Cytophagaceae</taxon>
        <taxon>Spirosoma</taxon>
    </lineage>
</organism>
<proteinExistence type="predicted"/>